<dbReference type="PANTHER" id="PTHR43072">
    <property type="entry name" value="N-ACETYLTRANSFERASE"/>
    <property type="match status" value="1"/>
</dbReference>
<dbReference type="InterPro" id="IPR016181">
    <property type="entry name" value="Acyl_CoA_acyltransferase"/>
</dbReference>
<feature type="domain" description="N-acetyltransferase" evidence="1">
    <location>
        <begin position="1"/>
        <end position="163"/>
    </location>
</feature>
<reference evidence="2" key="1">
    <citation type="submission" date="2020-10" db="EMBL/GenBank/DDBJ databases">
        <authorList>
            <person name="Gilroy R."/>
        </authorList>
    </citation>
    <scope>NUCLEOTIDE SEQUENCE</scope>
    <source>
        <strain evidence="2">CHK187-14744</strain>
    </source>
</reference>
<dbReference type="Proteomes" id="UP000824164">
    <property type="component" value="Unassembled WGS sequence"/>
</dbReference>
<sequence length="184" mass="21556">MIITDIKEADIYQVLEIYRPYITDTRITFEYEAPDLETFTERVRHYTEQFPWLVAKDGKKVRGYSYASVYRGRLAYQWDCELSVYVDRDCRGQGIGKRLYTKLLEILTRQGYYNAYGVIALPNENSVRLHENLGFKLEGVQKNSGFKAGKWVDVAFYTKALRTFDTPLKAPVPYPELLKDHPFK</sequence>
<proteinExistence type="predicted"/>
<dbReference type="SUPFAM" id="SSF55729">
    <property type="entry name" value="Acyl-CoA N-acyltransferases (Nat)"/>
    <property type="match status" value="1"/>
</dbReference>
<gene>
    <name evidence="2" type="ORF">IAB63_06675</name>
</gene>
<dbReference type="GO" id="GO:0016747">
    <property type="term" value="F:acyltransferase activity, transferring groups other than amino-acyl groups"/>
    <property type="evidence" value="ECO:0007669"/>
    <property type="project" value="InterPro"/>
</dbReference>
<protein>
    <submittedName>
        <fullName evidence="2">N-acetyltransferase</fullName>
    </submittedName>
</protein>
<accession>A0A9D1HG76</accession>
<dbReference type="AlphaFoldDB" id="A0A9D1HG76"/>
<reference evidence="2" key="2">
    <citation type="journal article" date="2021" name="PeerJ">
        <title>Extensive microbial diversity within the chicken gut microbiome revealed by metagenomics and culture.</title>
        <authorList>
            <person name="Gilroy R."/>
            <person name="Ravi A."/>
            <person name="Getino M."/>
            <person name="Pursley I."/>
            <person name="Horton D.L."/>
            <person name="Alikhan N.F."/>
            <person name="Baker D."/>
            <person name="Gharbi K."/>
            <person name="Hall N."/>
            <person name="Watson M."/>
            <person name="Adriaenssens E.M."/>
            <person name="Foster-Nyarko E."/>
            <person name="Jarju S."/>
            <person name="Secka A."/>
            <person name="Antonio M."/>
            <person name="Oren A."/>
            <person name="Chaudhuri R.R."/>
            <person name="La Ragione R."/>
            <person name="Hildebrand F."/>
            <person name="Pallen M.J."/>
        </authorList>
    </citation>
    <scope>NUCLEOTIDE SEQUENCE</scope>
    <source>
        <strain evidence="2">CHK187-14744</strain>
    </source>
</reference>
<dbReference type="Gene3D" id="3.40.630.30">
    <property type="match status" value="1"/>
</dbReference>
<dbReference type="InterPro" id="IPR000182">
    <property type="entry name" value="GNAT_dom"/>
</dbReference>
<dbReference type="PANTHER" id="PTHR43072:SF8">
    <property type="entry name" value="ACYLTRANSFERASE FABY-RELATED"/>
    <property type="match status" value="1"/>
</dbReference>
<evidence type="ECO:0000259" key="1">
    <source>
        <dbReference type="PROSITE" id="PS51186"/>
    </source>
</evidence>
<dbReference type="PROSITE" id="PS51186">
    <property type="entry name" value="GNAT"/>
    <property type="match status" value="1"/>
</dbReference>
<dbReference type="EMBL" id="DVLT01000042">
    <property type="protein sequence ID" value="HIU02923.1"/>
    <property type="molecule type" value="Genomic_DNA"/>
</dbReference>
<comment type="caution">
    <text evidence="2">The sequence shown here is derived from an EMBL/GenBank/DDBJ whole genome shotgun (WGS) entry which is preliminary data.</text>
</comment>
<evidence type="ECO:0000313" key="2">
    <source>
        <dbReference type="EMBL" id="HIU02923.1"/>
    </source>
</evidence>
<organism evidence="2 3">
    <name type="scientific">Candidatus Onthocola gallistercoris</name>
    <dbReference type="NCBI Taxonomy" id="2840876"/>
    <lineage>
        <taxon>Bacteria</taxon>
        <taxon>Bacillati</taxon>
        <taxon>Bacillota</taxon>
        <taxon>Bacilli</taxon>
        <taxon>Candidatus Onthocola</taxon>
    </lineage>
</organism>
<evidence type="ECO:0000313" key="3">
    <source>
        <dbReference type="Proteomes" id="UP000824164"/>
    </source>
</evidence>
<dbReference type="Pfam" id="PF13420">
    <property type="entry name" value="Acetyltransf_4"/>
    <property type="match status" value="1"/>
</dbReference>
<dbReference type="CDD" id="cd04301">
    <property type="entry name" value="NAT_SF"/>
    <property type="match status" value="1"/>
</dbReference>
<name>A0A9D1HG76_9FIRM</name>